<evidence type="ECO:0000256" key="1">
    <source>
        <dbReference type="SAM" id="MobiDB-lite"/>
    </source>
</evidence>
<evidence type="ECO:0000313" key="4">
    <source>
        <dbReference type="EMBL" id="BAO30974.1"/>
    </source>
</evidence>
<keyword evidence="2" id="KW-1133">Transmembrane helix</keyword>
<gene>
    <name evidence="4" type="ORF">SUTH_03201</name>
</gene>
<dbReference type="EMBL" id="AP012547">
    <property type="protein sequence ID" value="BAO30974.1"/>
    <property type="molecule type" value="Genomic_DNA"/>
</dbReference>
<dbReference type="AlphaFoldDB" id="W0SHT2"/>
<dbReference type="Proteomes" id="UP000031637">
    <property type="component" value="Chromosome"/>
</dbReference>
<proteinExistence type="predicted"/>
<name>W0SHT2_9PROT</name>
<dbReference type="HOGENOM" id="CLU_914649_0_0_4"/>
<dbReference type="InterPro" id="IPR003399">
    <property type="entry name" value="Mce/MlaD"/>
</dbReference>
<feature type="domain" description="Mce/MlaD" evidence="3">
    <location>
        <begin position="49"/>
        <end position="122"/>
    </location>
</feature>
<dbReference type="KEGG" id="shd:SUTH_03201"/>
<evidence type="ECO:0000256" key="2">
    <source>
        <dbReference type="SAM" id="Phobius"/>
    </source>
</evidence>
<dbReference type="STRING" id="1223802.SUTH_03201"/>
<dbReference type="PANTHER" id="PTHR33371:SF4">
    <property type="entry name" value="INTERMEMBRANE PHOSPHOLIPID TRANSPORT SYSTEM BINDING PROTEIN MLAD"/>
    <property type="match status" value="1"/>
</dbReference>
<keyword evidence="5" id="KW-1185">Reference proteome</keyword>
<evidence type="ECO:0000313" key="5">
    <source>
        <dbReference type="Proteomes" id="UP000031637"/>
    </source>
</evidence>
<feature type="region of interest" description="Disordered" evidence="1">
    <location>
        <begin position="293"/>
        <end position="317"/>
    </location>
</feature>
<evidence type="ECO:0000259" key="3">
    <source>
        <dbReference type="Pfam" id="PF02470"/>
    </source>
</evidence>
<protein>
    <recommendedName>
        <fullName evidence="3">Mce/MlaD domain-containing protein</fullName>
    </recommendedName>
</protein>
<organism evidence="4 5">
    <name type="scientific">Sulfuritalea hydrogenivorans sk43H</name>
    <dbReference type="NCBI Taxonomy" id="1223802"/>
    <lineage>
        <taxon>Bacteria</taxon>
        <taxon>Pseudomonadati</taxon>
        <taxon>Pseudomonadota</taxon>
        <taxon>Betaproteobacteria</taxon>
        <taxon>Nitrosomonadales</taxon>
        <taxon>Sterolibacteriaceae</taxon>
        <taxon>Sulfuritalea</taxon>
    </lineage>
</organism>
<accession>W0SHT2</accession>
<feature type="transmembrane region" description="Helical" evidence="2">
    <location>
        <begin position="20"/>
        <end position="40"/>
    </location>
</feature>
<dbReference type="PANTHER" id="PTHR33371">
    <property type="entry name" value="INTERMEMBRANE PHOSPHOLIPID TRANSPORT SYSTEM BINDING PROTEIN MLAD-RELATED"/>
    <property type="match status" value="1"/>
</dbReference>
<reference evidence="4 5" key="1">
    <citation type="journal article" date="2014" name="Syst. Appl. Microbiol.">
        <title>Complete genomes of freshwater sulfur oxidizers Sulfuricella denitrificans skB26 and Sulfuritalea hydrogenivorans sk43H: genetic insights into the sulfur oxidation pathway of betaproteobacteria.</title>
        <authorList>
            <person name="Watanabe T."/>
            <person name="Kojima H."/>
            <person name="Fukui M."/>
        </authorList>
    </citation>
    <scope>NUCLEOTIDE SEQUENCE [LARGE SCALE GENOMIC DNA]</scope>
    <source>
        <strain evidence="4">DSM22779</strain>
    </source>
</reference>
<keyword evidence="2" id="KW-0472">Membrane</keyword>
<sequence>MLIAQDREAEALQRGTRRFLLFGLLAVLAVIAAILVRQGLFRQTATLGFVADSAQDISKGQAVRIAGFRVGSVVNVTLRPDGQVEVGLEIDADKLRFVTRDAVVELRKEALIGAANLEIVPGPDRSKLAADQARLTFSRGESLTAMASQLREQIAPILKDVKTITGTLADSQQGLPATLKQVRDTTGALHTLLDTGNRQVAGVGTAATRVLGKAEEDLTHVGRTLETTNSRLPALLDRTQKVVDHVEKITAEAETSVPPILRDGAAVAGDAREIVAGAKTAWPIRNLVDAPAPARLKADSDPRAQGAESAEATHGAR</sequence>
<dbReference type="Pfam" id="PF02470">
    <property type="entry name" value="MlaD"/>
    <property type="match status" value="1"/>
</dbReference>
<dbReference type="InterPro" id="IPR052336">
    <property type="entry name" value="MlaD_Phospholipid_Transporter"/>
</dbReference>
<keyword evidence="2" id="KW-0812">Transmembrane</keyword>